<keyword evidence="3" id="KW-1185">Reference proteome</keyword>
<dbReference type="RefSeq" id="WP_165331459.1">
    <property type="nucleotide sequence ID" value="NZ_JAAKZW010000024.1"/>
</dbReference>
<dbReference type="AlphaFoldDB" id="A0A6G4XEX8"/>
<organism evidence="2 3">
    <name type="scientific">Streptomyces mesophilus</name>
    <dbReference type="NCBI Taxonomy" id="1775132"/>
    <lineage>
        <taxon>Bacteria</taxon>
        <taxon>Bacillati</taxon>
        <taxon>Actinomycetota</taxon>
        <taxon>Actinomycetes</taxon>
        <taxon>Kitasatosporales</taxon>
        <taxon>Streptomycetaceae</taxon>
        <taxon>Streptomyces</taxon>
    </lineage>
</organism>
<evidence type="ECO:0000256" key="1">
    <source>
        <dbReference type="SAM" id="MobiDB-lite"/>
    </source>
</evidence>
<proteinExistence type="predicted"/>
<dbReference type="EMBL" id="JAAKZW010000024">
    <property type="protein sequence ID" value="NGO75948.1"/>
    <property type="molecule type" value="Genomic_DNA"/>
</dbReference>
<sequence length="372" mass="41050">MTTPHESDQEARYGRQPRGGPWPASRYAQEPPPSDPERDKATGTAHQPTRSDPSQSEPPKSGTTQTDPTQSGTAKRGTTQSGTTQHHPAPDKTHPSTHPCPPSMECDTGAIDDLQCRARAVKAESDAFATVSEALGKRRTAFETARGEYGTARDEAAEIVAEVRSKVEEALAEIRCRLHRDEIDCLDRAFQQVLDCLEDCPDQEGCCVDDDCRFEDETWTVDQSEGLRLRVERVEKCFDDVLVMEPEAVRKRAAALQALLAELDTAGKAEPRESAKKLYARAKQVSYAADAIWGRFADVNEYQECLCCALTGSLRGRELLAQLAGDQAYLTCQEESRARRCAWLRAHMVAETLAVELKLRPREGGARQSGMA</sequence>
<comment type="caution">
    <text evidence="2">The sequence shown here is derived from an EMBL/GenBank/DDBJ whole genome shotgun (WGS) entry which is preliminary data.</text>
</comment>
<dbReference type="Proteomes" id="UP000481109">
    <property type="component" value="Unassembled WGS sequence"/>
</dbReference>
<feature type="compositionally biased region" description="Polar residues" evidence="1">
    <location>
        <begin position="44"/>
        <end position="86"/>
    </location>
</feature>
<evidence type="ECO:0000313" key="2">
    <source>
        <dbReference type="EMBL" id="NGO75948.1"/>
    </source>
</evidence>
<name>A0A6G4XEX8_9ACTN</name>
<feature type="region of interest" description="Disordered" evidence="1">
    <location>
        <begin position="1"/>
        <end position="106"/>
    </location>
</feature>
<gene>
    <name evidence="2" type="ORF">G6045_09720</name>
</gene>
<feature type="compositionally biased region" description="Basic and acidic residues" evidence="1">
    <location>
        <begin position="1"/>
        <end position="13"/>
    </location>
</feature>
<protein>
    <submittedName>
        <fullName evidence="2">Uncharacterized protein</fullName>
    </submittedName>
</protein>
<evidence type="ECO:0000313" key="3">
    <source>
        <dbReference type="Proteomes" id="UP000481109"/>
    </source>
</evidence>
<reference evidence="2 3" key="1">
    <citation type="submission" date="2020-02" db="EMBL/GenBank/DDBJ databases">
        <title>Whole-genome analyses of novel actinobacteria.</title>
        <authorList>
            <person name="Sahin N."/>
            <person name="Tokatli A."/>
        </authorList>
    </citation>
    <scope>NUCLEOTIDE SEQUENCE [LARGE SCALE GENOMIC DNA]</scope>
    <source>
        <strain evidence="2 3">YC504</strain>
    </source>
</reference>
<accession>A0A6G4XEX8</accession>